<dbReference type="EMBL" id="MSZS01000003">
    <property type="protein sequence ID" value="PKX94831.1"/>
    <property type="molecule type" value="Genomic_DNA"/>
</dbReference>
<organism evidence="2 3">
    <name type="scientific">Aspergillus novofumigatus (strain IBT 16806)</name>
    <dbReference type="NCBI Taxonomy" id="1392255"/>
    <lineage>
        <taxon>Eukaryota</taxon>
        <taxon>Fungi</taxon>
        <taxon>Dikarya</taxon>
        <taxon>Ascomycota</taxon>
        <taxon>Pezizomycotina</taxon>
        <taxon>Eurotiomycetes</taxon>
        <taxon>Eurotiomycetidae</taxon>
        <taxon>Eurotiales</taxon>
        <taxon>Aspergillaceae</taxon>
        <taxon>Aspergillus</taxon>
        <taxon>Aspergillus subgen. Fumigati</taxon>
    </lineage>
</organism>
<dbReference type="Proteomes" id="UP000234474">
    <property type="component" value="Unassembled WGS sequence"/>
</dbReference>
<keyword evidence="3" id="KW-1185">Reference proteome</keyword>
<name>A0A2I1CB57_ASPN1</name>
<dbReference type="STRING" id="1392255.A0A2I1CB57"/>
<feature type="non-terminal residue" evidence="2">
    <location>
        <position position="1"/>
    </location>
</feature>
<proteinExistence type="predicted"/>
<feature type="compositionally biased region" description="Polar residues" evidence="1">
    <location>
        <begin position="1"/>
        <end position="15"/>
    </location>
</feature>
<evidence type="ECO:0000256" key="1">
    <source>
        <dbReference type="SAM" id="MobiDB-lite"/>
    </source>
</evidence>
<evidence type="ECO:0000313" key="2">
    <source>
        <dbReference type="EMBL" id="PKX94831.1"/>
    </source>
</evidence>
<dbReference type="VEuPathDB" id="FungiDB:P174DRAFT_479699"/>
<sequence length="202" mass="22547">PDLSSDHTQCPQPEQGNDDGQGVPSEPTPDLSPEELTAQTTRKKKLEDIMQYVKRTKLNGYFTLEDDRFLQSIIEKAMKRRQDKSTSLGNPENLPQIIELPMFKPVVYCDDSGSMRAKEAGSDSNRYDRLVSIVQRVARVTTHFLVGRTHVDSQITRHVGSVSEKASLLPNDLKFGSRAGSLPCIELTGDQILLFPFTVGRS</sequence>
<evidence type="ECO:0000313" key="3">
    <source>
        <dbReference type="Proteomes" id="UP000234474"/>
    </source>
</evidence>
<accession>A0A2I1CB57</accession>
<reference evidence="3" key="1">
    <citation type="journal article" date="2018" name="Proc. Natl. Acad. Sci. U.S.A.">
        <title>Linking secondary metabolites to gene clusters through genome sequencing of six diverse Aspergillus species.</title>
        <authorList>
            <person name="Kaerboelling I."/>
            <person name="Vesth T.C."/>
            <person name="Frisvad J.C."/>
            <person name="Nybo J.L."/>
            <person name="Theobald S."/>
            <person name="Kuo A."/>
            <person name="Bowyer P."/>
            <person name="Matsuda Y."/>
            <person name="Mondo S."/>
            <person name="Lyhne E.K."/>
            <person name="Kogle M.E."/>
            <person name="Clum A."/>
            <person name="Lipzen A."/>
            <person name="Salamov A."/>
            <person name="Ngan C.Y."/>
            <person name="Daum C."/>
            <person name="Chiniquy J."/>
            <person name="Barry K."/>
            <person name="LaButti K."/>
            <person name="Haridas S."/>
            <person name="Simmons B.A."/>
            <person name="Magnuson J.K."/>
            <person name="Mortensen U.H."/>
            <person name="Larsen T.O."/>
            <person name="Grigoriev I.V."/>
            <person name="Baker S.E."/>
            <person name="Andersen M.R."/>
        </authorList>
    </citation>
    <scope>NUCLEOTIDE SEQUENCE [LARGE SCALE GENOMIC DNA]</scope>
    <source>
        <strain evidence="3">IBT 16806</strain>
    </source>
</reference>
<gene>
    <name evidence="2" type="ORF">P174DRAFT_479699</name>
</gene>
<feature type="region of interest" description="Disordered" evidence="1">
    <location>
        <begin position="1"/>
        <end position="42"/>
    </location>
</feature>
<comment type="caution">
    <text evidence="2">The sequence shown here is derived from an EMBL/GenBank/DDBJ whole genome shotgun (WGS) entry which is preliminary data.</text>
</comment>
<protein>
    <submittedName>
        <fullName evidence="2">Uncharacterized protein</fullName>
    </submittedName>
</protein>
<dbReference type="GeneID" id="36538039"/>
<dbReference type="AlphaFoldDB" id="A0A2I1CB57"/>
<dbReference type="OrthoDB" id="2142040at2759"/>
<dbReference type="RefSeq" id="XP_024683426.1">
    <property type="nucleotide sequence ID" value="XM_024830707.1"/>
</dbReference>